<sequence length="301" mass="33459">SHVKIKYFILFSEETMDPTISPMKFIPKLTENMSPHAEPRSRILDLSDAEVDGSESSDTDNPQPVLVFDASHLGTSPHTAEVEVLVGYENSPAKVFCHTPSKLERSLRAELNRSPRSPRANKDDKRHTIKVNQVTKLSTDPESRKGSVQSPRLHNEKENINRKRKESGQGDLKENMSGISLPSRGIIEEILAHELGHGRVDAISLSSEVGSPVNMSAVSSHHVQSLSEMSLSKSMSPTRKSKAKNVNFKDKLPQPKFDDSDTSSEKIPVQDITPKQPSGNRQDNLKFESYSMEDEHVNKGT</sequence>
<feature type="region of interest" description="Disordered" evidence="1">
    <location>
        <begin position="216"/>
        <end position="301"/>
    </location>
</feature>
<evidence type="ECO:0000313" key="2">
    <source>
        <dbReference type="EMBL" id="CAL1535730.1"/>
    </source>
</evidence>
<feature type="compositionally biased region" description="Polar residues" evidence="1">
    <location>
        <begin position="273"/>
        <end position="282"/>
    </location>
</feature>
<feature type="non-terminal residue" evidence="2">
    <location>
        <position position="1"/>
    </location>
</feature>
<evidence type="ECO:0000313" key="3">
    <source>
        <dbReference type="Proteomes" id="UP001497497"/>
    </source>
</evidence>
<evidence type="ECO:0000256" key="1">
    <source>
        <dbReference type="SAM" id="MobiDB-lite"/>
    </source>
</evidence>
<protein>
    <submittedName>
        <fullName evidence="2">Uncharacterized protein</fullName>
    </submittedName>
</protein>
<organism evidence="2 3">
    <name type="scientific">Lymnaea stagnalis</name>
    <name type="common">Great pond snail</name>
    <name type="synonym">Helix stagnalis</name>
    <dbReference type="NCBI Taxonomy" id="6523"/>
    <lineage>
        <taxon>Eukaryota</taxon>
        <taxon>Metazoa</taxon>
        <taxon>Spiralia</taxon>
        <taxon>Lophotrochozoa</taxon>
        <taxon>Mollusca</taxon>
        <taxon>Gastropoda</taxon>
        <taxon>Heterobranchia</taxon>
        <taxon>Euthyneura</taxon>
        <taxon>Panpulmonata</taxon>
        <taxon>Hygrophila</taxon>
        <taxon>Lymnaeoidea</taxon>
        <taxon>Lymnaeidae</taxon>
        <taxon>Lymnaea</taxon>
    </lineage>
</organism>
<dbReference type="EMBL" id="CAXITT010000209">
    <property type="protein sequence ID" value="CAL1535730.1"/>
    <property type="molecule type" value="Genomic_DNA"/>
</dbReference>
<accession>A0AAV2HNV6</accession>
<reference evidence="2 3" key="1">
    <citation type="submission" date="2024-04" db="EMBL/GenBank/DDBJ databases">
        <authorList>
            <consortium name="Genoscope - CEA"/>
            <person name="William W."/>
        </authorList>
    </citation>
    <scope>NUCLEOTIDE SEQUENCE [LARGE SCALE GENOMIC DNA]</scope>
</reference>
<feature type="region of interest" description="Disordered" evidence="1">
    <location>
        <begin position="107"/>
        <end position="178"/>
    </location>
</feature>
<dbReference type="Proteomes" id="UP001497497">
    <property type="component" value="Unassembled WGS sequence"/>
</dbReference>
<comment type="caution">
    <text evidence="2">The sequence shown here is derived from an EMBL/GenBank/DDBJ whole genome shotgun (WGS) entry which is preliminary data.</text>
</comment>
<gene>
    <name evidence="2" type="ORF">GSLYS_00009690001</name>
</gene>
<feature type="non-terminal residue" evidence="2">
    <location>
        <position position="301"/>
    </location>
</feature>
<proteinExistence type="predicted"/>
<name>A0AAV2HNV6_LYMST</name>
<dbReference type="AlphaFoldDB" id="A0AAV2HNV6"/>
<keyword evidence="3" id="KW-1185">Reference proteome</keyword>
<feature type="compositionally biased region" description="Basic and acidic residues" evidence="1">
    <location>
        <begin position="247"/>
        <end position="259"/>
    </location>
</feature>
<feature type="compositionally biased region" description="Basic and acidic residues" evidence="1">
    <location>
        <begin position="153"/>
        <end position="174"/>
    </location>
</feature>
<feature type="compositionally biased region" description="Low complexity" evidence="1">
    <location>
        <begin position="225"/>
        <end position="236"/>
    </location>
</feature>